<feature type="compositionally biased region" description="Low complexity" evidence="1">
    <location>
        <begin position="127"/>
        <end position="140"/>
    </location>
</feature>
<organism evidence="2">
    <name type="scientific">Arundo donax</name>
    <name type="common">Giant reed</name>
    <name type="synonym">Donax arundinaceus</name>
    <dbReference type="NCBI Taxonomy" id="35708"/>
    <lineage>
        <taxon>Eukaryota</taxon>
        <taxon>Viridiplantae</taxon>
        <taxon>Streptophyta</taxon>
        <taxon>Embryophyta</taxon>
        <taxon>Tracheophyta</taxon>
        <taxon>Spermatophyta</taxon>
        <taxon>Magnoliopsida</taxon>
        <taxon>Liliopsida</taxon>
        <taxon>Poales</taxon>
        <taxon>Poaceae</taxon>
        <taxon>PACMAD clade</taxon>
        <taxon>Arundinoideae</taxon>
        <taxon>Arundineae</taxon>
        <taxon>Arundo</taxon>
    </lineage>
</organism>
<reference evidence="2" key="2">
    <citation type="journal article" date="2015" name="Data Brief">
        <title>Shoot transcriptome of the giant reed, Arundo donax.</title>
        <authorList>
            <person name="Barrero R.A."/>
            <person name="Guerrero F.D."/>
            <person name="Moolhuijzen P."/>
            <person name="Goolsby J.A."/>
            <person name="Tidwell J."/>
            <person name="Bellgard S.E."/>
            <person name="Bellgard M.I."/>
        </authorList>
    </citation>
    <scope>NUCLEOTIDE SEQUENCE</scope>
    <source>
        <tissue evidence="2">Shoot tissue taken approximately 20 cm above the soil surface</tissue>
    </source>
</reference>
<accession>A0A0A9FYT8</accession>
<feature type="compositionally biased region" description="Low complexity" evidence="1">
    <location>
        <begin position="148"/>
        <end position="162"/>
    </location>
</feature>
<dbReference type="AlphaFoldDB" id="A0A0A9FYT8"/>
<proteinExistence type="predicted"/>
<evidence type="ECO:0000256" key="1">
    <source>
        <dbReference type="SAM" id="MobiDB-lite"/>
    </source>
</evidence>
<reference evidence="2" key="1">
    <citation type="submission" date="2014-09" db="EMBL/GenBank/DDBJ databases">
        <authorList>
            <person name="Magalhaes I.L.F."/>
            <person name="Oliveira U."/>
            <person name="Santos F.R."/>
            <person name="Vidigal T.H.D.A."/>
            <person name="Brescovit A.D."/>
            <person name="Santos A.J."/>
        </authorList>
    </citation>
    <scope>NUCLEOTIDE SEQUENCE</scope>
    <source>
        <tissue evidence="2">Shoot tissue taken approximately 20 cm above the soil surface</tissue>
    </source>
</reference>
<evidence type="ECO:0000313" key="2">
    <source>
        <dbReference type="EMBL" id="JAE17432.1"/>
    </source>
</evidence>
<dbReference type="EMBL" id="GBRH01180464">
    <property type="protein sequence ID" value="JAE17432.1"/>
    <property type="molecule type" value="Transcribed_RNA"/>
</dbReference>
<feature type="region of interest" description="Disordered" evidence="1">
    <location>
        <begin position="66"/>
        <end position="169"/>
    </location>
</feature>
<sequence length="169" mass="17869">MRSYTSIIRRARAFPRADMEYANGSMMGSRAFSPGSAAAALAEAEAEVRTWEATAISLWNSRSPWSDPAASMTLTATGRPSLPPPPPFTGSAPRKTGPNPPCTSLFPAANPPVARRSCRYDKRRRTPAPSAASFPAARPRFLFRHHSAASASTTATSATAAAPNPAAVR</sequence>
<protein>
    <submittedName>
        <fullName evidence="2">Uncharacterized protein</fullName>
    </submittedName>
</protein>
<name>A0A0A9FYT8_ARUDO</name>